<accession>A0A939GGW9</accession>
<dbReference type="SUPFAM" id="SSF47384">
    <property type="entry name" value="Homodimeric domain of signal transducing histidine kinase"/>
    <property type="match status" value="1"/>
</dbReference>
<protein>
    <recommendedName>
        <fullName evidence="2">histidine kinase</fullName>
        <ecNumber evidence="2">2.7.13.3</ecNumber>
    </recommendedName>
</protein>
<dbReference type="RefSeq" id="WP_207363776.1">
    <property type="nucleotide sequence ID" value="NZ_JAFMYV010000002.1"/>
</dbReference>
<dbReference type="AlphaFoldDB" id="A0A939GGW9"/>
<feature type="domain" description="PAS" evidence="7">
    <location>
        <begin position="157"/>
        <end position="213"/>
    </location>
</feature>
<dbReference type="EMBL" id="JAFMYV010000002">
    <property type="protein sequence ID" value="MBO0936243.1"/>
    <property type="molecule type" value="Genomic_DNA"/>
</dbReference>
<evidence type="ECO:0000313" key="8">
    <source>
        <dbReference type="EMBL" id="MBO0936243.1"/>
    </source>
</evidence>
<dbReference type="InterPro" id="IPR035965">
    <property type="entry name" value="PAS-like_dom_sf"/>
</dbReference>
<organism evidence="8 9">
    <name type="scientific">Fibrella rubiginis</name>
    <dbReference type="NCBI Taxonomy" id="2817060"/>
    <lineage>
        <taxon>Bacteria</taxon>
        <taxon>Pseudomonadati</taxon>
        <taxon>Bacteroidota</taxon>
        <taxon>Cytophagia</taxon>
        <taxon>Cytophagales</taxon>
        <taxon>Spirosomataceae</taxon>
        <taxon>Fibrella</taxon>
    </lineage>
</organism>
<keyword evidence="4" id="KW-0808">Transferase</keyword>
<dbReference type="EC" id="2.7.13.3" evidence="2"/>
<dbReference type="PANTHER" id="PTHR43304:SF1">
    <property type="entry name" value="PAC DOMAIN-CONTAINING PROTEIN"/>
    <property type="match status" value="1"/>
</dbReference>
<dbReference type="SMART" id="SM00091">
    <property type="entry name" value="PAS"/>
    <property type="match status" value="3"/>
</dbReference>
<comment type="catalytic activity">
    <reaction evidence="1">
        <text>ATP + protein L-histidine = ADP + protein N-phospho-L-histidine.</text>
        <dbReference type="EC" id="2.7.13.3"/>
    </reaction>
</comment>
<keyword evidence="5" id="KW-0418">Kinase</keyword>
<dbReference type="InterPro" id="IPR003594">
    <property type="entry name" value="HATPase_dom"/>
</dbReference>
<feature type="domain" description="Histidine kinase" evidence="6">
    <location>
        <begin position="404"/>
        <end position="633"/>
    </location>
</feature>
<dbReference type="InterPro" id="IPR013656">
    <property type="entry name" value="PAS_4"/>
</dbReference>
<dbReference type="GO" id="GO:0000155">
    <property type="term" value="F:phosphorelay sensor kinase activity"/>
    <property type="evidence" value="ECO:0007669"/>
    <property type="project" value="InterPro"/>
</dbReference>
<evidence type="ECO:0000256" key="2">
    <source>
        <dbReference type="ARBA" id="ARBA00012438"/>
    </source>
</evidence>
<evidence type="ECO:0000256" key="5">
    <source>
        <dbReference type="ARBA" id="ARBA00022777"/>
    </source>
</evidence>
<dbReference type="Pfam" id="PF00512">
    <property type="entry name" value="HisKA"/>
    <property type="match status" value="1"/>
</dbReference>
<proteinExistence type="predicted"/>
<comment type="caution">
    <text evidence="8">The sequence shown here is derived from an EMBL/GenBank/DDBJ whole genome shotgun (WGS) entry which is preliminary data.</text>
</comment>
<reference evidence="8" key="1">
    <citation type="submission" date="2021-03" db="EMBL/GenBank/DDBJ databases">
        <title>Fibrella sp. HMF5335 genome sequencing and assembly.</title>
        <authorList>
            <person name="Kang H."/>
            <person name="Kim H."/>
            <person name="Bae S."/>
            <person name="Joh K."/>
        </authorList>
    </citation>
    <scope>NUCLEOTIDE SEQUENCE</scope>
    <source>
        <strain evidence="8">HMF5335</strain>
    </source>
</reference>
<sequence>MLNPTQADLSPAFYQSVLDYSLTRIYAAIAVRDPDTNELVDFQVILSNYAFRKAVARTEAELSTNSLRALFPVLDRSGYFNEYRRVVETGISFTGELDGAGPAGRDWYKITVRKLNDGIVVNLIDITDRKQQEQANLLKTIANETQSAIALLEAVRDEAGTFVDLRFALANPTCAQILGRSQQELIGANYLSLFPEAQHDGMLDLYRNVLETGEPLQLSELEYRSGAVNGWFDTRISRYGDGAIVTFNDITAIKENELALSRQSEQLRATLDASLSSIFYMTAIYEPQTAQIIDFRVEMANKATERSINMKPEEIEGHTLMTLFPGNAENGFFDAYVRVMQTGQPEQMTQHYRDELGLEGWFEVSAVKQGADSMVVTFMNVTESKQLERQLRESNASLDQFAAVASHDLQEPLRKINSFSQVLREQYASRLGDGAELLLRMQSAANRMQTLIHDLLAYSRLSGGQSVPNQSVDLNRLIGDVLIDLEVAIQEKVASIQVDKLPALTGNALQLRQIFQNLLSNALKFSKPNLPPHVRVSGQEVKRTALPAELILPGKPRLAYWQITVADAGIGFNEAYRERIFGAFERLHGRSSQYSGTGIGLAIVKKVMDNHGGAVLAHSREGEGATFTLYFPK</sequence>
<dbReference type="Pfam" id="PF08448">
    <property type="entry name" value="PAS_4"/>
    <property type="match status" value="2"/>
</dbReference>
<dbReference type="Gene3D" id="1.10.287.130">
    <property type="match status" value="1"/>
</dbReference>
<evidence type="ECO:0000256" key="4">
    <source>
        <dbReference type="ARBA" id="ARBA00022679"/>
    </source>
</evidence>
<name>A0A939GGW9_9BACT</name>
<keyword evidence="3" id="KW-0597">Phosphoprotein</keyword>
<dbReference type="InterPro" id="IPR005467">
    <property type="entry name" value="His_kinase_dom"/>
</dbReference>
<dbReference type="InterPro" id="IPR003661">
    <property type="entry name" value="HisK_dim/P_dom"/>
</dbReference>
<gene>
    <name evidence="8" type="ORF">J2I47_06760</name>
</gene>
<dbReference type="SMART" id="SM00387">
    <property type="entry name" value="HATPase_c"/>
    <property type="match status" value="1"/>
</dbReference>
<dbReference type="CDD" id="cd00082">
    <property type="entry name" value="HisKA"/>
    <property type="match status" value="1"/>
</dbReference>
<dbReference type="PROSITE" id="PS50112">
    <property type="entry name" value="PAS"/>
    <property type="match status" value="1"/>
</dbReference>
<evidence type="ECO:0000256" key="3">
    <source>
        <dbReference type="ARBA" id="ARBA00022553"/>
    </source>
</evidence>
<dbReference type="Pfam" id="PF02518">
    <property type="entry name" value="HATPase_c"/>
    <property type="match status" value="1"/>
</dbReference>
<dbReference type="InterPro" id="IPR036097">
    <property type="entry name" value="HisK_dim/P_sf"/>
</dbReference>
<dbReference type="InterPro" id="IPR036890">
    <property type="entry name" value="HATPase_C_sf"/>
</dbReference>
<dbReference type="InterPro" id="IPR052162">
    <property type="entry name" value="Sensor_kinase/Photoreceptor"/>
</dbReference>
<evidence type="ECO:0000259" key="6">
    <source>
        <dbReference type="PROSITE" id="PS50109"/>
    </source>
</evidence>
<dbReference type="CDD" id="cd00130">
    <property type="entry name" value="PAS"/>
    <property type="match status" value="2"/>
</dbReference>
<dbReference type="SUPFAM" id="SSF55874">
    <property type="entry name" value="ATPase domain of HSP90 chaperone/DNA topoisomerase II/histidine kinase"/>
    <property type="match status" value="1"/>
</dbReference>
<dbReference type="SUPFAM" id="SSF55785">
    <property type="entry name" value="PYP-like sensor domain (PAS domain)"/>
    <property type="match status" value="3"/>
</dbReference>
<dbReference type="Proteomes" id="UP000664034">
    <property type="component" value="Unassembled WGS sequence"/>
</dbReference>
<dbReference type="InterPro" id="IPR000014">
    <property type="entry name" value="PAS"/>
</dbReference>
<evidence type="ECO:0000313" key="9">
    <source>
        <dbReference type="Proteomes" id="UP000664034"/>
    </source>
</evidence>
<dbReference type="PANTHER" id="PTHR43304">
    <property type="entry name" value="PHYTOCHROME-LIKE PROTEIN CPH1"/>
    <property type="match status" value="1"/>
</dbReference>
<dbReference type="SMART" id="SM00388">
    <property type="entry name" value="HisKA"/>
    <property type="match status" value="1"/>
</dbReference>
<dbReference type="Gene3D" id="3.30.450.20">
    <property type="entry name" value="PAS domain"/>
    <property type="match status" value="3"/>
</dbReference>
<dbReference type="InterPro" id="IPR004358">
    <property type="entry name" value="Sig_transdc_His_kin-like_C"/>
</dbReference>
<evidence type="ECO:0000259" key="7">
    <source>
        <dbReference type="PROSITE" id="PS50112"/>
    </source>
</evidence>
<evidence type="ECO:0000256" key="1">
    <source>
        <dbReference type="ARBA" id="ARBA00000085"/>
    </source>
</evidence>
<keyword evidence="9" id="KW-1185">Reference proteome</keyword>
<dbReference type="PROSITE" id="PS50109">
    <property type="entry name" value="HIS_KIN"/>
    <property type="match status" value="1"/>
</dbReference>
<dbReference type="Gene3D" id="3.30.565.10">
    <property type="entry name" value="Histidine kinase-like ATPase, C-terminal domain"/>
    <property type="match status" value="1"/>
</dbReference>
<dbReference type="PRINTS" id="PR00344">
    <property type="entry name" value="BCTRLSENSOR"/>
</dbReference>